<dbReference type="GO" id="GO:0005886">
    <property type="term" value="C:plasma membrane"/>
    <property type="evidence" value="ECO:0007669"/>
    <property type="project" value="UniProtKB-SubCell"/>
</dbReference>
<keyword evidence="5 13" id="KW-1003">Cell membrane</keyword>
<dbReference type="InterPro" id="IPR019998">
    <property type="entry name" value="Membr_insert_YidC"/>
</dbReference>
<dbReference type="GO" id="GO:0032977">
    <property type="term" value="F:membrane insertase activity"/>
    <property type="evidence" value="ECO:0007669"/>
    <property type="project" value="InterPro"/>
</dbReference>
<dbReference type="InterPro" id="IPR047196">
    <property type="entry name" value="YidC_ALB_C"/>
</dbReference>
<dbReference type="GO" id="GO:0051205">
    <property type="term" value="P:protein insertion into membrane"/>
    <property type="evidence" value="ECO:0007669"/>
    <property type="project" value="TreeGrafter"/>
</dbReference>
<feature type="transmembrane region" description="Helical" evidence="13">
    <location>
        <begin position="570"/>
        <end position="593"/>
    </location>
</feature>
<dbReference type="Proteomes" id="UP000245076">
    <property type="component" value="Unassembled WGS sequence"/>
</dbReference>
<protein>
    <recommendedName>
        <fullName evidence="3 13">Membrane protein insertase YidC</fullName>
    </recommendedName>
    <alternativeName>
        <fullName evidence="12 13">Foldase YidC</fullName>
    </alternativeName>
    <alternativeName>
        <fullName evidence="11 13">Membrane integrase YidC</fullName>
    </alternativeName>
    <alternativeName>
        <fullName evidence="13">Membrane protein YidC</fullName>
    </alternativeName>
</protein>
<evidence type="ECO:0000313" key="16">
    <source>
        <dbReference type="EMBL" id="GBF39880.1"/>
    </source>
</evidence>
<dbReference type="EMBL" id="BFAY01000011">
    <property type="protein sequence ID" value="GBF39880.1"/>
    <property type="molecule type" value="Genomic_DNA"/>
</dbReference>
<keyword evidence="9 13" id="KW-0472">Membrane</keyword>
<evidence type="ECO:0000256" key="4">
    <source>
        <dbReference type="ARBA" id="ARBA00022448"/>
    </source>
</evidence>
<dbReference type="NCBIfam" id="TIGR03592">
    <property type="entry name" value="yidC_oxa1_cterm"/>
    <property type="match status" value="1"/>
</dbReference>
<evidence type="ECO:0000256" key="13">
    <source>
        <dbReference type="HAMAP-Rule" id="MF_01810"/>
    </source>
</evidence>
<feature type="compositionally biased region" description="Basic and acidic residues" evidence="14">
    <location>
        <begin position="46"/>
        <end position="59"/>
    </location>
</feature>
<comment type="subcellular location">
    <subcellularLocation>
        <location evidence="1">Cell inner membrane</location>
        <topology evidence="1">Multi-pass membrane protein</topology>
    </subcellularLocation>
    <subcellularLocation>
        <location evidence="13">Cell membrane</location>
        <topology evidence="13">Multi-pass membrane protein</topology>
    </subcellularLocation>
</comment>
<keyword evidence="17" id="KW-1185">Reference proteome</keyword>
<dbReference type="Gene3D" id="2.70.98.90">
    <property type="match status" value="1"/>
</dbReference>
<evidence type="ECO:0000259" key="15">
    <source>
        <dbReference type="Pfam" id="PF02096"/>
    </source>
</evidence>
<evidence type="ECO:0000256" key="6">
    <source>
        <dbReference type="ARBA" id="ARBA00022692"/>
    </source>
</evidence>
<evidence type="ECO:0000256" key="2">
    <source>
        <dbReference type="ARBA" id="ARBA00010527"/>
    </source>
</evidence>
<dbReference type="Pfam" id="PF02096">
    <property type="entry name" value="60KD_IMP"/>
    <property type="match status" value="1"/>
</dbReference>
<keyword evidence="10 13" id="KW-0143">Chaperone</keyword>
<comment type="subunit">
    <text evidence="13">Interacts with the Sec translocase complex via SecD. Specifically interacts with transmembrane segments of nascent integral membrane proteins during membrane integration.</text>
</comment>
<evidence type="ECO:0000256" key="5">
    <source>
        <dbReference type="ARBA" id="ARBA00022475"/>
    </source>
</evidence>
<dbReference type="InterPro" id="IPR028055">
    <property type="entry name" value="YidC/Oxa/ALB_C"/>
</dbReference>
<evidence type="ECO:0000256" key="12">
    <source>
        <dbReference type="ARBA" id="ARBA00033342"/>
    </source>
</evidence>
<feature type="transmembrane region" description="Helical" evidence="13">
    <location>
        <begin position="530"/>
        <end position="549"/>
    </location>
</feature>
<evidence type="ECO:0000256" key="10">
    <source>
        <dbReference type="ARBA" id="ARBA00023186"/>
    </source>
</evidence>
<name>A0A2P2D5G2_9LEPT</name>
<evidence type="ECO:0000313" key="17">
    <source>
        <dbReference type="Proteomes" id="UP000245076"/>
    </source>
</evidence>
<dbReference type="AlphaFoldDB" id="A0A2P2D5G2"/>
<evidence type="ECO:0000256" key="8">
    <source>
        <dbReference type="ARBA" id="ARBA00022989"/>
    </source>
</evidence>
<keyword evidence="6 13" id="KW-0812">Transmembrane</keyword>
<feature type="compositionally biased region" description="Low complexity" evidence="14">
    <location>
        <begin position="33"/>
        <end position="43"/>
    </location>
</feature>
<keyword evidence="7 13" id="KW-0653">Protein transport</keyword>
<evidence type="ECO:0000256" key="1">
    <source>
        <dbReference type="ARBA" id="ARBA00004429"/>
    </source>
</evidence>
<feature type="transmembrane region" description="Helical" evidence="13">
    <location>
        <begin position="482"/>
        <end position="502"/>
    </location>
</feature>
<accession>A0A2P2D5G2</accession>
<dbReference type="GO" id="GO:0015031">
    <property type="term" value="P:protein transport"/>
    <property type="evidence" value="ECO:0007669"/>
    <property type="project" value="UniProtKB-KW"/>
</dbReference>
<evidence type="ECO:0000256" key="3">
    <source>
        <dbReference type="ARBA" id="ARBA00015325"/>
    </source>
</evidence>
<evidence type="ECO:0000256" key="14">
    <source>
        <dbReference type="SAM" id="MobiDB-lite"/>
    </source>
</evidence>
<organism evidence="16 17">
    <name type="scientific">Leptospira johnsonii</name>
    <dbReference type="NCBI Taxonomy" id="1917820"/>
    <lineage>
        <taxon>Bacteria</taxon>
        <taxon>Pseudomonadati</taxon>
        <taxon>Spirochaetota</taxon>
        <taxon>Spirochaetia</taxon>
        <taxon>Leptospirales</taxon>
        <taxon>Leptospiraceae</taxon>
        <taxon>Leptospira</taxon>
    </lineage>
</organism>
<keyword evidence="4 13" id="KW-0813">Transport</keyword>
<dbReference type="InterPro" id="IPR001708">
    <property type="entry name" value="YidC/ALB3/OXA1/COX18"/>
</dbReference>
<evidence type="ECO:0000256" key="7">
    <source>
        <dbReference type="ARBA" id="ARBA00022927"/>
    </source>
</evidence>
<feature type="region of interest" description="Disordered" evidence="14">
    <location>
        <begin position="31"/>
        <end position="59"/>
    </location>
</feature>
<gene>
    <name evidence="13 16" type="primary">yidC</name>
    <name evidence="16" type="ORF">LPTSP1_28890</name>
</gene>
<dbReference type="PRINTS" id="PR01900">
    <property type="entry name" value="YIDCPROTEIN"/>
</dbReference>
<dbReference type="PANTHER" id="PTHR12428:SF65">
    <property type="entry name" value="CYTOCHROME C OXIDASE ASSEMBLY PROTEIN COX18, MITOCHONDRIAL"/>
    <property type="match status" value="1"/>
</dbReference>
<dbReference type="OrthoDB" id="9780552at2"/>
<evidence type="ECO:0000256" key="11">
    <source>
        <dbReference type="ARBA" id="ARBA00033245"/>
    </source>
</evidence>
<dbReference type="CDD" id="cd20070">
    <property type="entry name" value="5TM_YidC_Alb3"/>
    <property type="match status" value="1"/>
</dbReference>
<dbReference type="PANTHER" id="PTHR12428">
    <property type="entry name" value="OXA1"/>
    <property type="match status" value="1"/>
</dbReference>
<sequence>MEDRQNRLFLALILSMGVWFLVTYYFNPESGKPKQQQKTEQTPVSENKENVKQETKVEPKPVAVTATSPKDVKTFTFKTEAHIVVLSSLGGRVEKFYIRNYKNVEGTEINITRADFQEIEVEGEKIKAIELSRGKGFDFNFSHRKEDVATSEWNHLNFKAEENKEDQSITFTAIDKGVLLKKVFRFFPHENYFKTEISITNLGKEKLYFGDRDKPAYLRTFGSLGPLPLNREANTQELSKFFRVYRMDGSEKDFADGGDAWGFWEGIRNFFLGHPNGNEFYKEVWSSGEGVDYIGSGSRYFLAAADTLNHPAEGILLDNRKKNETGTILAYSSIIIDPGKEETLEFANYVGIREWDGMLFRDPKLDPFKNPKSTFAGLSADLNKSFNQGIFTPIRNGIVWFLQQSYKYTIPSYGFGILLFALVFKLVFYPLNQKQAEAMKKMSALSPELKKLNEKYANDPAKKQEKMLELYKKHNMNPLSQLGGCLPMLIQLPIFFALYVAFADTIDLWKSPFLWISDLSEPDFIWTSPAIPYLAAGGLSINLLVLLMVGTQFLSMKLTSVQTDPNQKMMMYLMPVMMVFFLWSMPSGLTLYWTVTNVLSIAQQWVTNIRKKDETPVKV</sequence>
<dbReference type="InterPro" id="IPR038221">
    <property type="entry name" value="YidC_periplasmic_sf"/>
</dbReference>
<proteinExistence type="inferred from homology"/>
<reference evidence="16 17" key="1">
    <citation type="submission" date="2018-02" db="EMBL/GenBank/DDBJ databases">
        <title>Novel Leptospira species isolated from soil and water in Japan.</title>
        <authorList>
            <person name="Nakao R."/>
            <person name="Masuzawa T."/>
        </authorList>
    </citation>
    <scope>NUCLEOTIDE SEQUENCE [LARGE SCALE GENOMIC DNA]</scope>
    <source>
        <strain evidence="16 17">E8</strain>
    </source>
</reference>
<comment type="caution">
    <text evidence="16">The sequence shown here is derived from an EMBL/GenBank/DDBJ whole genome shotgun (WGS) entry which is preliminary data.</text>
</comment>
<feature type="transmembrane region" description="Helical" evidence="13">
    <location>
        <begin position="7"/>
        <end position="26"/>
    </location>
</feature>
<dbReference type="RefSeq" id="WP_108929426.1">
    <property type="nucleotide sequence ID" value="NZ_BFAY01000011.1"/>
</dbReference>
<comment type="function">
    <text evidence="13">Required for the insertion and/or proper folding and/or complex formation of integral membrane proteins into the membrane. Involved in integration of membrane proteins that insert both dependently and independently of the Sec translocase complex, as well as at least some lipoproteins. Aids folding of multispanning membrane proteins.</text>
</comment>
<dbReference type="HAMAP" id="MF_01810">
    <property type="entry name" value="YidC_type1"/>
    <property type="match status" value="1"/>
</dbReference>
<comment type="similarity">
    <text evidence="2 13">Belongs to the OXA1/ALB3/YidC family. Type 1 subfamily.</text>
</comment>
<keyword evidence="8 13" id="KW-1133">Transmembrane helix</keyword>
<feature type="domain" description="Membrane insertase YidC/Oxa/ALB C-terminal" evidence="15">
    <location>
        <begin position="413"/>
        <end position="608"/>
    </location>
</feature>
<feature type="transmembrane region" description="Helical" evidence="13">
    <location>
        <begin position="413"/>
        <end position="432"/>
    </location>
</feature>
<evidence type="ECO:0000256" key="9">
    <source>
        <dbReference type="ARBA" id="ARBA00023136"/>
    </source>
</evidence>